<dbReference type="Proteomes" id="UP000233469">
    <property type="component" value="Unassembled WGS sequence"/>
</dbReference>
<comment type="caution">
    <text evidence="1">The sequence shown here is derived from an EMBL/GenBank/DDBJ whole genome shotgun (WGS) entry which is preliminary data.</text>
</comment>
<organism evidence="1 2">
    <name type="scientific">Rhizophagus irregularis</name>
    <dbReference type="NCBI Taxonomy" id="588596"/>
    <lineage>
        <taxon>Eukaryota</taxon>
        <taxon>Fungi</taxon>
        <taxon>Fungi incertae sedis</taxon>
        <taxon>Mucoromycota</taxon>
        <taxon>Glomeromycotina</taxon>
        <taxon>Glomeromycetes</taxon>
        <taxon>Glomerales</taxon>
        <taxon>Glomeraceae</taxon>
        <taxon>Rhizophagus</taxon>
    </lineage>
</organism>
<reference evidence="1 2" key="2">
    <citation type="submission" date="2017-10" db="EMBL/GenBank/DDBJ databases">
        <title>Extensive intraspecific genome diversity in a model arbuscular mycorrhizal fungus.</title>
        <authorList>
            <person name="Chen E.C.H."/>
            <person name="Morin E."/>
            <person name="Baudet D."/>
            <person name="Noel J."/>
            <person name="Ndikumana S."/>
            <person name="Charron P."/>
            <person name="St-Onge C."/>
            <person name="Giorgi J."/>
            <person name="Grigoriev I.V."/>
            <person name="Roux C."/>
            <person name="Martin F.M."/>
            <person name="Corradi N."/>
        </authorList>
    </citation>
    <scope>NUCLEOTIDE SEQUENCE [LARGE SCALE GENOMIC DNA]</scope>
    <source>
        <strain evidence="1 2">C2</strain>
    </source>
</reference>
<dbReference type="EMBL" id="LLXL01007271">
    <property type="protein sequence ID" value="PKK55580.1"/>
    <property type="molecule type" value="Genomic_DNA"/>
</dbReference>
<evidence type="ECO:0000313" key="1">
    <source>
        <dbReference type="EMBL" id="PKK55580.1"/>
    </source>
</evidence>
<protein>
    <submittedName>
        <fullName evidence="1">Uncharacterized protein</fullName>
    </submittedName>
</protein>
<sequence length="69" mass="8091">MNYVFKKKKIEWIEQIERISVKLSGQSGQTGDIRIERISNGLGLGLRNDLDDLNFKKRRLPGTQFWLEL</sequence>
<reference evidence="1 2" key="1">
    <citation type="submission" date="2016-04" db="EMBL/GenBank/DDBJ databases">
        <title>Genome analyses suggest a sexual origin of heterokaryosis in a supposedly ancient asexual fungus.</title>
        <authorList>
            <person name="Ropars J."/>
            <person name="Sedzielewska K."/>
            <person name="Noel J."/>
            <person name="Charron P."/>
            <person name="Farinelli L."/>
            <person name="Marton T."/>
            <person name="Kruger M."/>
            <person name="Pelin A."/>
            <person name="Brachmann A."/>
            <person name="Corradi N."/>
        </authorList>
    </citation>
    <scope>NUCLEOTIDE SEQUENCE [LARGE SCALE GENOMIC DNA]</scope>
    <source>
        <strain evidence="1 2">C2</strain>
    </source>
</reference>
<accession>A0A2N1M1V0</accession>
<evidence type="ECO:0000313" key="2">
    <source>
        <dbReference type="Proteomes" id="UP000233469"/>
    </source>
</evidence>
<proteinExistence type="predicted"/>
<gene>
    <name evidence="1" type="ORF">RhiirC2_802016</name>
</gene>
<name>A0A2N1M1V0_9GLOM</name>
<dbReference type="AlphaFoldDB" id="A0A2N1M1V0"/>